<name>A0A4R5QHJ7_9PROT</name>
<sequence>MIPRRRLLQGSAAAAAFACTGFPAGAATPRIEAPEVDSLSIQVVTDGNHDVFISGAQVPGVRIERVRGFRGAQERRVLRSEWGLSLWMASTRGAETKRLLLDFGWTGETLNNNLELLGLDPASLDALVASHGHLDHFGGLEGFLEKHRARMKSDLRLYLGGEDAFCQRVSPAGNGAFASFGRLDRSMLAAARVTPVLSEEPLVIEGHAFTTGIIPRVSQERVLPNTSVVFGQQDGGGCDVSKYAEHHFTPAELAGTPVPDQHLHEHATCYNLKGRGLVIVTSCGHAGILNTMSQARAVTGVKKIHALVGGFHLAPAPQDYLDRIMAELKRQDIDHVFPMHCSGPNFLEAAKREMPQALVLCTTGSRFAFGA</sequence>
<proteinExistence type="predicted"/>
<dbReference type="Gene3D" id="3.60.15.10">
    <property type="entry name" value="Ribonuclease Z/Hydroxyacylglutathione hydrolase-like"/>
    <property type="match status" value="1"/>
</dbReference>
<dbReference type="PROSITE" id="PS51257">
    <property type="entry name" value="PROKAR_LIPOPROTEIN"/>
    <property type="match status" value="1"/>
</dbReference>
<dbReference type="SUPFAM" id="SSF56281">
    <property type="entry name" value="Metallo-hydrolase/oxidoreductase"/>
    <property type="match status" value="1"/>
</dbReference>
<evidence type="ECO:0000313" key="3">
    <source>
        <dbReference type="EMBL" id="TDH62433.1"/>
    </source>
</evidence>
<accession>A0A4R5QHJ7</accession>
<dbReference type="InterPro" id="IPR001279">
    <property type="entry name" value="Metallo-B-lactamas"/>
</dbReference>
<dbReference type="PANTHER" id="PTHR13754:SF13">
    <property type="entry name" value="METALLO-BETA-LACTAMASE SUPERFAMILY PROTEIN (AFU_ORTHOLOGUE AFUA_3G07630)"/>
    <property type="match status" value="1"/>
</dbReference>
<organism evidence="3 4">
    <name type="scientific">Dankookia rubra</name>
    <dbReference type="NCBI Taxonomy" id="1442381"/>
    <lineage>
        <taxon>Bacteria</taxon>
        <taxon>Pseudomonadati</taxon>
        <taxon>Pseudomonadota</taxon>
        <taxon>Alphaproteobacteria</taxon>
        <taxon>Acetobacterales</taxon>
        <taxon>Roseomonadaceae</taxon>
        <taxon>Dankookia</taxon>
    </lineage>
</organism>
<dbReference type="Proteomes" id="UP000295096">
    <property type="component" value="Unassembled WGS sequence"/>
</dbReference>
<reference evidence="3 4" key="1">
    <citation type="journal article" date="2016" name="J. Microbiol.">
        <title>Dankookia rubra gen. nov., sp. nov., an alphaproteobacterium isolated from sediment of a shallow stream.</title>
        <authorList>
            <person name="Kim W.H."/>
            <person name="Kim D.H."/>
            <person name="Kang K."/>
            <person name="Ahn T.Y."/>
        </authorList>
    </citation>
    <scope>NUCLEOTIDE SEQUENCE [LARGE SCALE GENOMIC DNA]</scope>
    <source>
        <strain evidence="3 4">JCM30602</strain>
    </source>
</reference>
<dbReference type="GO" id="GO:0016787">
    <property type="term" value="F:hydrolase activity"/>
    <property type="evidence" value="ECO:0007669"/>
    <property type="project" value="UniProtKB-KW"/>
</dbReference>
<evidence type="ECO:0000256" key="1">
    <source>
        <dbReference type="SAM" id="SignalP"/>
    </source>
</evidence>
<dbReference type="PANTHER" id="PTHR13754">
    <property type="entry name" value="METALLO-BETA-LACTAMASE SUPERFAMILY PROTEIN"/>
    <property type="match status" value="1"/>
</dbReference>
<dbReference type="GO" id="GO:0016740">
    <property type="term" value="F:transferase activity"/>
    <property type="evidence" value="ECO:0007669"/>
    <property type="project" value="TreeGrafter"/>
</dbReference>
<dbReference type="InterPro" id="IPR041712">
    <property type="entry name" value="DHPS-like_MBL-fold"/>
</dbReference>
<protein>
    <submittedName>
        <fullName evidence="3">MBL fold metallo-hydrolase</fullName>
    </submittedName>
</protein>
<dbReference type="CDD" id="cd07713">
    <property type="entry name" value="DHPS-like_MBL-fold"/>
    <property type="match status" value="1"/>
</dbReference>
<dbReference type="AlphaFoldDB" id="A0A4R5QHJ7"/>
<dbReference type="Pfam" id="PF00753">
    <property type="entry name" value="Lactamase_B"/>
    <property type="match status" value="1"/>
</dbReference>
<dbReference type="PROSITE" id="PS51318">
    <property type="entry name" value="TAT"/>
    <property type="match status" value="1"/>
</dbReference>
<keyword evidence="3" id="KW-0378">Hydrolase</keyword>
<keyword evidence="1" id="KW-0732">Signal</keyword>
<evidence type="ECO:0000259" key="2">
    <source>
        <dbReference type="Pfam" id="PF00753"/>
    </source>
</evidence>
<feature type="signal peptide" evidence="1">
    <location>
        <begin position="1"/>
        <end position="26"/>
    </location>
</feature>
<dbReference type="RefSeq" id="WP_133288696.1">
    <property type="nucleotide sequence ID" value="NZ_SMSJ01000011.1"/>
</dbReference>
<feature type="chain" id="PRO_5020623835" evidence="1">
    <location>
        <begin position="27"/>
        <end position="371"/>
    </location>
</feature>
<dbReference type="OrthoDB" id="9803916at2"/>
<dbReference type="InterPro" id="IPR052926">
    <property type="entry name" value="Metallo-beta-lactamase_dom"/>
</dbReference>
<feature type="domain" description="Metallo-beta-lactamase" evidence="2">
    <location>
        <begin position="95"/>
        <end position="149"/>
    </location>
</feature>
<dbReference type="InterPro" id="IPR036866">
    <property type="entry name" value="RibonucZ/Hydroxyglut_hydro"/>
</dbReference>
<comment type="caution">
    <text evidence="3">The sequence shown here is derived from an EMBL/GenBank/DDBJ whole genome shotgun (WGS) entry which is preliminary data.</text>
</comment>
<dbReference type="EMBL" id="SMSJ01000011">
    <property type="protein sequence ID" value="TDH62433.1"/>
    <property type="molecule type" value="Genomic_DNA"/>
</dbReference>
<evidence type="ECO:0000313" key="4">
    <source>
        <dbReference type="Proteomes" id="UP000295096"/>
    </source>
</evidence>
<dbReference type="InterPro" id="IPR006311">
    <property type="entry name" value="TAT_signal"/>
</dbReference>
<keyword evidence="4" id="KW-1185">Reference proteome</keyword>
<gene>
    <name evidence="3" type="ORF">E2C06_11210</name>
</gene>